<dbReference type="Proteomes" id="UP001207116">
    <property type="component" value="Unassembled WGS sequence"/>
</dbReference>
<comment type="caution">
    <text evidence="1">The sequence shown here is derived from an EMBL/GenBank/DDBJ whole genome shotgun (WGS) entry which is preliminary data.</text>
</comment>
<name>A0AAE3SNP1_9FLAO</name>
<dbReference type="RefSeq" id="WP_266013247.1">
    <property type="nucleotide sequence ID" value="NZ_JAPFQP010000003.1"/>
</dbReference>
<gene>
    <name evidence="1" type="ORF">OO016_10180</name>
</gene>
<sequence>MKEENLEKIFRELEGQFDTEEPMEGHQARFLDKLGTAQGTISMNRKKPTTWWKPLSIAASIVLLCALAIGLPNLNPSTEQQLASISPEVTETRLYFTSLIEQQVSELQSASTPQTEQLITEVLVQLKKLDENYTKLEQDLIDGGDPNLILSAMINNFQTRIALLQDVMDQIETIENYNNYDDENLTV</sequence>
<evidence type="ECO:0000313" key="1">
    <source>
        <dbReference type="EMBL" id="MCX2719967.1"/>
    </source>
</evidence>
<dbReference type="AlphaFoldDB" id="A0AAE3SNP1"/>
<keyword evidence="2" id="KW-1185">Reference proteome</keyword>
<evidence type="ECO:0008006" key="3">
    <source>
        <dbReference type="Google" id="ProtNLM"/>
    </source>
</evidence>
<dbReference type="EMBL" id="JAPFQP010000003">
    <property type="protein sequence ID" value="MCX2719967.1"/>
    <property type="molecule type" value="Genomic_DNA"/>
</dbReference>
<organism evidence="1 2">
    <name type="scientific">Lentiprolixibacter aurantiacus</name>
    <dbReference type="NCBI Taxonomy" id="2993939"/>
    <lineage>
        <taxon>Bacteria</taxon>
        <taxon>Pseudomonadati</taxon>
        <taxon>Bacteroidota</taxon>
        <taxon>Flavobacteriia</taxon>
        <taxon>Flavobacteriales</taxon>
        <taxon>Flavobacteriaceae</taxon>
        <taxon>Lentiprolixibacter</taxon>
    </lineage>
</organism>
<proteinExistence type="predicted"/>
<reference evidence="1" key="1">
    <citation type="submission" date="2022-11" db="EMBL/GenBank/DDBJ databases">
        <title>The characterization of three novel Bacteroidetes species and genomic analysis of their roles in tidal elemental geochemical cycles.</title>
        <authorList>
            <person name="Ma K.-J."/>
        </authorList>
    </citation>
    <scope>NUCLEOTIDE SEQUENCE</scope>
    <source>
        <strain evidence="1">M415</strain>
    </source>
</reference>
<evidence type="ECO:0000313" key="2">
    <source>
        <dbReference type="Proteomes" id="UP001207116"/>
    </source>
</evidence>
<accession>A0AAE3SNP1</accession>
<protein>
    <recommendedName>
        <fullName evidence="3">DUF4179 domain-containing protein</fullName>
    </recommendedName>
</protein>